<evidence type="ECO:0000313" key="2">
    <source>
        <dbReference type="EMBL" id="GAA3958164.1"/>
    </source>
</evidence>
<dbReference type="RefSeq" id="WP_344805041.1">
    <property type="nucleotide sequence ID" value="NZ_BAABBO010000007.1"/>
</dbReference>
<keyword evidence="1" id="KW-1133">Transmembrane helix</keyword>
<evidence type="ECO:0000313" key="3">
    <source>
        <dbReference type="Proteomes" id="UP001501337"/>
    </source>
</evidence>
<proteinExistence type="predicted"/>
<dbReference type="EMBL" id="BAABBO010000007">
    <property type="protein sequence ID" value="GAA3958164.1"/>
    <property type="molecule type" value="Genomic_DNA"/>
</dbReference>
<evidence type="ECO:0008006" key="4">
    <source>
        <dbReference type="Google" id="ProtNLM"/>
    </source>
</evidence>
<keyword evidence="1" id="KW-0472">Membrane</keyword>
<keyword evidence="3" id="KW-1185">Reference proteome</keyword>
<reference evidence="3" key="1">
    <citation type="journal article" date="2019" name="Int. J. Syst. Evol. Microbiol.">
        <title>The Global Catalogue of Microorganisms (GCM) 10K type strain sequencing project: providing services to taxonomists for standard genome sequencing and annotation.</title>
        <authorList>
            <consortium name="The Broad Institute Genomics Platform"/>
            <consortium name="The Broad Institute Genome Sequencing Center for Infectious Disease"/>
            <person name="Wu L."/>
            <person name="Ma J."/>
        </authorList>
    </citation>
    <scope>NUCLEOTIDE SEQUENCE [LARGE SCALE GENOMIC DNA]</scope>
    <source>
        <strain evidence="3">JCM 17555</strain>
    </source>
</reference>
<dbReference type="Proteomes" id="UP001501337">
    <property type="component" value="Unassembled WGS sequence"/>
</dbReference>
<sequence length="134" mass="14582">MELQTQSHQPSPTPTWEKIVGLAGLAVLCAGLAYLVWDAFTEKTSPPQIAFSIQDIQALDSSHLVRIEVANTGHDSVAALQIEGELETASGEPETSTAEVDYVPSQSKRYVGLFFQNPPQREALSIRALGYQEP</sequence>
<accession>A0ABP7P2K7</accession>
<keyword evidence="1" id="KW-0812">Transmembrane</keyword>
<gene>
    <name evidence="2" type="ORF">GCM10022278_15780</name>
</gene>
<protein>
    <recommendedName>
        <fullName evidence="4">TIGR02588 family protein</fullName>
    </recommendedName>
</protein>
<comment type="caution">
    <text evidence="2">The sequence shown here is derived from an EMBL/GenBank/DDBJ whole genome shotgun (WGS) entry which is preliminary data.</text>
</comment>
<name>A0ABP7P2K7_9GAMM</name>
<organism evidence="2 3">
    <name type="scientific">Allohahella marinimesophila</name>
    <dbReference type="NCBI Taxonomy" id="1054972"/>
    <lineage>
        <taxon>Bacteria</taxon>
        <taxon>Pseudomonadati</taxon>
        <taxon>Pseudomonadota</taxon>
        <taxon>Gammaproteobacteria</taxon>
        <taxon>Oceanospirillales</taxon>
        <taxon>Hahellaceae</taxon>
        <taxon>Allohahella</taxon>
    </lineage>
</organism>
<evidence type="ECO:0000256" key="1">
    <source>
        <dbReference type="SAM" id="Phobius"/>
    </source>
</evidence>
<feature type="transmembrane region" description="Helical" evidence="1">
    <location>
        <begin position="19"/>
        <end position="37"/>
    </location>
</feature>